<dbReference type="EMBL" id="CP016808">
    <property type="protein sequence ID" value="ANY69892.1"/>
    <property type="molecule type" value="Genomic_DNA"/>
</dbReference>
<evidence type="ECO:0000256" key="7">
    <source>
        <dbReference type="SAM" id="Phobius"/>
    </source>
</evidence>
<keyword evidence="4 7" id="KW-0812">Transmembrane</keyword>
<proteinExistence type="inferred from homology"/>
<feature type="transmembrane region" description="Helical" evidence="7">
    <location>
        <begin position="155"/>
        <end position="174"/>
    </location>
</feature>
<feature type="transmembrane region" description="Helical" evidence="7">
    <location>
        <begin position="124"/>
        <end position="148"/>
    </location>
</feature>
<evidence type="ECO:0000256" key="1">
    <source>
        <dbReference type="ARBA" id="ARBA00004651"/>
    </source>
</evidence>
<dbReference type="AlphaFoldDB" id="A0A1B2DQA6"/>
<dbReference type="GO" id="GO:0005886">
    <property type="term" value="C:plasma membrane"/>
    <property type="evidence" value="ECO:0007669"/>
    <property type="project" value="UniProtKB-SubCell"/>
</dbReference>
<comment type="subcellular location">
    <subcellularLocation>
        <location evidence="1">Cell membrane</location>
        <topology evidence="1">Multi-pass membrane protein</topology>
    </subcellularLocation>
</comment>
<evidence type="ECO:0000256" key="2">
    <source>
        <dbReference type="ARBA" id="ARBA00007400"/>
    </source>
</evidence>
<keyword evidence="5 7" id="KW-1133">Transmembrane helix</keyword>
<gene>
    <name evidence="9" type="ORF">BBD42_27865</name>
</gene>
<evidence type="ECO:0000256" key="6">
    <source>
        <dbReference type="ARBA" id="ARBA00023136"/>
    </source>
</evidence>
<keyword evidence="6 7" id="KW-0472">Membrane</keyword>
<evidence type="ECO:0000256" key="4">
    <source>
        <dbReference type="ARBA" id="ARBA00022692"/>
    </source>
</evidence>
<feature type="transmembrane region" description="Helical" evidence="7">
    <location>
        <begin position="259"/>
        <end position="275"/>
    </location>
</feature>
<feature type="transmembrane region" description="Helical" evidence="7">
    <location>
        <begin position="194"/>
        <end position="215"/>
    </location>
</feature>
<feature type="transmembrane region" description="Helical" evidence="7">
    <location>
        <begin position="87"/>
        <end position="104"/>
    </location>
</feature>
<evidence type="ECO:0000256" key="5">
    <source>
        <dbReference type="ARBA" id="ARBA00022989"/>
    </source>
</evidence>
<evidence type="ECO:0000313" key="9">
    <source>
        <dbReference type="EMBL" id="ANY69892.1"/>
    </source>
</evidence>
<dbReference type="PANTHER" id="PTHR40074">
    <property type="entry name" value="O-ACETYLTRANSFERASE WECH"/>
    <property type="match status" value="1"/>
</dbReference>
<evidence type="ECO:0000259" key="8">
    <source>
        <dbReference type="Pfam" id="PF01757"/>
    </source>
</evidence>
<dbReference type="InterPro" id="IPR002656">
    <property type="entry name" value="Acyl_transf_3_dom"/>
</dbReference>
<sequence>MSPIKKELVSEIYWLRAIACLFVILNHALGNNLALYFSGQEGIAFYLLKIFQMAILFGTGTFVFISEFLNAKTYHGKPPQGFFQKRALFLLIPFLFMSFIFAIFDTAQNGAFTFASYSIEAVKNIFLGDFVLWFILLLFQIHILHFLFNRYASKLKPLTVIVASFVLNFGYLAYFSATAPGSSVVTTYIWERGYWLLAVGWIFYFTLAYYAGRHFEQVKLFISKQGVWLFAIIPVCFIAVMGFQQQGIFTIISSKRPDMMLYTIAMIGLILYLSGKTRSVPRFIMLISKYSFSLYLLHMIVMKLLLQFLPKTNFAVSFVVCYVGSIAVSLVVANLLNRFSFGKYLVGNLLKTPKQDASAKPALQVGERAV</sequence>
<dbReference type="PANTHER" id="PTHR40074:SF2">
    <property type="entry name" value="O-ACETYLTRANSFERASE WECH"/>
    <property type="match status" value="1"/>
</dbReference>
<feature type="transmembrane region" description="Helical" evidence="7">
    <location>
        <begin position="287"/>
        <end position="308"/>
    </location>
</feature>
<dbReference type="GO" id="GO:0009246">
    <property type="term" value="P:enterobacterial common antigen biosynthetic process"/>
    <property type="evidence" value="ECO:0007669"/>
    <property type="project" value="TreeGrafter"/>
</dbReference>
<dbReference type="GO" id="GO:0016413">
    <property type="term" value="F:O-acetyltransferase activity"/>
    <property type="evidence" value="ECO:0007669"/>
    <property type="project" value="TreeGrafter"/>
</dbReference>
<accession>A0A1B2DQA6</accession>
<keyword evidence="3" id="KW-1003">Cell membrane</keyword>
<feature type="transmembrane region" description="Helical" evidence="7">
    <location>
        <begin position="314"/>
        <end position="336"/>
    </location>
</feature>
<name>A0A1B2DQA6_9BACL</name>
<feature type="transmembrane region" description="Helical" evidence="7">
    <location>
        <begin position="12"/>
        <end position="37"/>
    </location>
</feature>
<protein>
    <recommendedName>
        <fullName evidence="8">Acyltransferase 3 domain-containing protein</fullName>
    </recommendedName>
</protein>
<reference evidence="9" key="1">
    <citation type="submission" date="2016-08" db="EMBL/GenBank/DDBJ databases">
        <title>Complete Genome Seqeunce of Paenibacillus sp. BIHB 4019 from tea rhizoplane.</title>
        <authorList>
            <person name="Thakur R."/>
            <person name="Swarnkar M.K."/>
            <person name="Gulati A."/>
        </authorList>
    </citation>
    <scope>NUCLEOTIDE SEQUENCE [LARGE SCALE GENOMIC DNA]</scope>
    <source>
        <strain evidence="9">BIHB4019</strain>
    </source>
</reference>
<feature type="transmembrane region" description="Helical" evidence="7">
    <location>
        <begin position="227"/>
        <end position="253"/>
    </location>
</feature>
<evidence type="ECO:0000256" key="3">
    <source>
        <dbReference type="ARBA" id="ARBA00022475"/>
    </source>
</evidence>
<feature type="domain" description="Acyltransferase 3" evidence="8">
    <location>
        <begin position="12"/>
        <end position="333"/>
    </location>
</feature>
<comment type="similarity">
    <text evidence="2">Belongs to the acyltransferase 3 family.</text>
</comment>
<dbReference type="Pfam" id="PF01757">
    <property type="entry name" value="Acyl_transf_3"/>
    <property type="match status" value="1"/>
</dbReference>
<organism evidence="9">
    <name type="scientific">Paenibacillus sp. BIHB 4019</name>
    <dbReference type="NCBI Taxonomy" id="1870819"/>
    <lineage>
        <taxon>Bacteria</taxon>
        <taxon>Bacillati</taxon>
        <taxon>Bacillota</taxon>
        <taxon>Bacilli</taxon>
        <taxon>Bacillales</taxon>
        <taxon>Paenibacillaceae</taxon>
        <taxon>Paenibacillus</taxon>
    </lineage>
</organism>
<dbReference type="RefSeq" id="WP_172455659.1">
    <property type="nucleotide sequence ID" value="NZ_CP016808.1"/>
</dbReference>
<feature type="transmembrane region" description="Helical" evidence="7">
    <location>
        <begin position="43"/>
        <end position="66"/>
    </location>
</feature>